<reference evidence="2 3" key="1">
    <citation type="submission" date="2019-03" db="EMBL/GenBank/DDBJ databases">
        <title>Genomic Encyclopedia of Type Strains, Phase IV (KMG-IV): sequencing the most valuable type-strain genomes for metagenomic binning, comparative biology and taxonomic classification.</title>
        <authorList>
            <person name="Goeker M."/>
        </authorList>
    </citation>
    <scope>NUCLEOTIDE SEQUENCE [LARGE SCALE GENOMIC DNA]</scope>
    <source>
        <strain evidence="2 3">DSM 44684</strain>
    </source>
</reference>
<dbReference type="PIRSF" id="PIRSF002741">
    <property type="entry name" value="MppA"/>
    <property type="match status" value="1"/>
</dbReference>
<dbReference type="InterPro" id="IPR039424">
    <property type="entry name" value="SBP_5"/>
</dbReference>
<dbReference type="PANTHER" id="PTHR30290:SF65">
    <property type="entry name" value="MONOACYL PHOSPHATIDYLINOSITOL TETRAMANNOSIDE-BINDING PROTEIN LPQW-RELATED"/>
    <property type="match status" value="1"/>
</dbReference>
<dbReference type="Gene3D" id="3.40.190.10">
    <property type="entry name" value="Periplasmic binding protein-like II"/>
    <property type="match status" value="1"/>
</dbReference>
<dbReference type="Gene3D" id="3.90.76.10">
    <property type="entry name" value="Dipeptide-binding Protein, Domain 1"/>
    <property type="match status" value="1"/>
</dbReference>
<dbReference type="Pfam" id="PF00496">
    <property type="entry name" value="SBP_bac_5"/>
    <property type="match status" value="1"/>
</dbReference>
<dbReference type="Proteomes" id="UP000294856">
    <property type="component" value="Unassembled WGS sequence"/>
</dbReference>
<dbReference type="RefSeq" id="WP_067455677.1">
    <property type="nucleotide sequence ID" value="NZ_SMFR01000001.1"/>
</dbReference>
<dbReference type="PANTHER" id="PTHR30290">
    <property type="entry name" value="PERIPLASMIC BINDING COMPONENT OF ABC TRANSPORTER"/>
    <property type="match status" value="1"/>
</dbReference>
<protein>
    <submittedName>
        <fullName evidence="2">Peptide/nickel transport system substrate-binding protein</fullName>
    </submittedName>
</protein>
<keyword evidence="3" id="KW-1185">Reference proteome</keyword>
<dbReference type="InterPro" id="IPR030678">
    <property type="entry name" value="Peptide/Ni-bd"/>
</dbReference>
<evidence type="ECO:0000313" key="2">
    <source>
        <dbReference type="EMBL" id="TCK00908.1"/>
    </source>
</evidence>
<dbReference type="InterPro" id="IPR000914">
    <property type="entry name" value="SBP_5_dom"/>
</dbReference>
<comment type="caution">
    <text evidence="2">The sequence shown here is derived from an EMBL/GenBank/DDBJ whole genome shotgun (WGS) entry which is preliminary data.</text>
</comment>
<evidence type="ECO:0000259" key="1">
    <source>
        <dbReference type="Pfam" id="PF00496"/>
    </source>
</evidence>
<accession>A0A4R1G028</accession>
<proteinExistence type="predicted"/>
<gene>
    <name evidence="2" type="ORF">DFR71_1923</name>
</gene>
<dbReference type="GO" id="GO:1904680">
    <property type="term" value="F:peptide transmembrane transporter activity"/>
    <property type="evidence" value="ECO:0007669"/>
    <property type="project" value="TreeGrafter"/>
</dbReference>
<feature type="domain" description="Solute-binding protein family 5" evidence="1">
    <location>
        <begin position="119"/>
        <end position="466"/>
    </location>
</feature>
<dbReference type="STRING" id="1210063.GCA_001612665_04888"/>
<dbReference type="GO" id="GO:0043190">
    <property type="term" value="C:ATP-binding cassette (ABC) transporter complex"/>
    <property type="evidence" value="ECO:0007669"/>
    <property type="project" value="InterPro"/>
</dbReference>
<dbReference type="GO" id="GO:0042597">
    <property type="term" value="C:periplasmic space"/>
    <property type="evidence" value="ECO:0007669"/>
    <property type="project" value="UniProtKB-ARBA"/>
</dbReference>
<organism evidence="2 3">
    <name type="scientific">Nocardia alba</name>
    <dbReference type="NCBI Taxonomy" id="225051"/>
    <lineage>
        <taxon>Bacteria</taxon>
        <taxon>Bacillati</taxon>
        <taxon>Actinomycetota</taxon>
        <taxon>Actinomycetes</taxon>
        <taxon>Mycobacteriales</taxon>
        <taxon>Nocardiaceae</taxon>
        <taxon>Nocardia</taxon>
    </lineage>
</organism>
<dbReference type="SUPFAM" id="SSF53850">
    <property type="entry name" value="Periplasmic binding protein-like II"/>
    <property type="match status" value="1"/>
</dbReference>
<evidence type="ECO:0000313" key="3">
    <source>
        <dbReference type="Proteomes" id="UP000294856"/>
    </source>
</evidence>
<dbReference type="OrthoDB" id="7888869at2"/>
<dbReference type="Gene3D" id="3.10.105.10">
    <property type="entry name" value="Dipeptide-binding Protein, Domain 3"/>
    <property type="match status" value="1"/>
</dbReference>
<dbReference type="GO" id="GO:0015833">
    <property type="term" value="P:peptide transport"/>
    <property type="evidence" value="ECO:0007669"/>
    <property type="project" value="TreeGrafter"/>
</dbReference>
<name>A0A4R1G028_9NOCA</name>
<dbReference type="AlphaFoldDB" id="A0A4R1G028"/>
<dbReference type="CDD" id="cd08501">
    <property type="entry name" value="PBP2_Lpqw"/>
    <property type="match status" value="1"/>
</dbReference>
<dbReference type="EMBL" id="SMFR01000001">
    <property type="protein sequence ID" value="TCK00908.1"/>
    <property type="molecule type" value="Genomic_DNA"/>
</dbReference>
<sequence>MTTVTDSGRLRLAGFRIAAPVLALTLVLGGCGSDSDVQAGSSTIGAINDINPQDRDAVQEGGNLRLAIPGFPPTFNSSHVDSDGYVNDVVGWTIPGTLTSDAAGNLTTDTNYYTSVELTNTNPQTITYTINPKAVWSDGSPITWNDLRSQVAALSGRDPAFKVSATQAYSSVDKVERGVDDRQAIVTFAEHYAEWKGLFNPLYPAQSTATPQAFDELYRNDMPLSAGPFMITTVDRAQQRIVLSRNPRWWGETPKLTNVTYSILDQSAQLSALQNNELDAVDYLSTIDEIKTATNSPGIQVRRAPANRFSHITFNGAPGALLSDPKLRIAISKGINRQVIATAIQNGLVTDPKPLNNHLYLVGQTGFEDNAESVAFDPAAAARMLDELGWKLNGDVREKDGRKLEIRDAMAQNDVQIQTATIVQQNLAEIGVKLIIETYPGTNFFTGVIDPGNFDLAQFAWQKSIFPLGALPQIYAYDPANILSNYGRIGSPELNALIEETIAELDPQKAIELANKADRMIFEEGFSLPIVQSAGATGVRANLANYGAFGLASADYTNIGFTK</sequence>